<accession>A0A927BXU2</accession>
<organism evidence="1 2">
    <name type="scientific">Paenibacillus sabuli</name>
    <dbReference type="NCBI Taxonomy" id="2772509"/>
    <lineage>
        <taxon>Bacteria</taxon>
        <taxon>Bacillati</taxon>
        <taxon>Bacillota</taxon>
        <taxon>Bacilli</taxon>
        <taxon>Bacillales</taxon>
        <taxon>Paenibacillaceae</taxon>
        <taxon>Paenibacillus</taxon>
    </lineage>
</organism>
<comment type="caution">
    <text evidence="1">The sequence shown here is derived from an EMBL/GenBank/DDBJ whole genome shotgun (WGS) entry which is preliminary data.</text>
</comment>
<name>A0A927BXU2_9BACL</name>
<dbReference type="EMBL" id="JACXIZ010000041">
    <property type="protein sequence ID" value="MBD2847585.1"/>
    <property type="molecule type" value="Genomic_DNA"/>
</dbReference>
<evidence type="ECO:0000313" key="2">
    <source>
        <dbReference type="Proteomes" id="UP000621560"/>
    </source>
</evidence>
<dbReference type="AlphaFoldDB" id="A0A927BXU2"/>
<gene>
    <name evidence="1" type="ORF">IDH44_20540</name>
</gene>
<dbReference type="Proteomes" id="UP000621560">
    <property type="component" value="Unassembled WGS sequence"/>
</dbReference>
<reference evidence="1" key="1">
    <citation type="submission" date="2020-09" db="EMBL/GenBank/DDBJ databases">
        <title>A novel bacterium of genus Paenibacillus, isolated from South China Sea.</title>
        <authorList>
            <person name="Huang H."/>
            <person name="Mo K."/>
            <person name="Hu Y."/>
        </authorList>
    </citation>
    <scope>NUCLEOTIDE SEQUENCE</scope>
    <source>
        <strain evidence="1">IB182496</strain>
    </source>
</reference>
<evidence type="ECO:0000313" key="1">
    <source>
        <dbReference type="EMBL" id="MBD2847585.1"/>
    </source>
</evidence>
<proteinExistence type="predicted"/>
<sequence>MSERLGCLLLIAVLIAWADASRFKKSDRRGRRLYLMLWGPAIYLGWLFVTELSGPNVDTVFGWFTPAAQRIVHWFEGGAKG</sequence>
<protein>
    <submittedName>
        <fullName evidence="1">Uncharacterized protein</fullName>
    </submittedName>
</protein>
<dbReference type="RefSeq" id="WP_190920693.1">
    <property type="nucleotide sequence ID" value="NZ_JACXIZ010000041.1"/>
</dbReference>
<keyword evidence="2" id="KW-1185">Reference proteome</keyword>